<protein>
    <submittedName>
        <fullName evidence="2">Uncharacterized protein</fullName>
    </submittedName>
</protein>
<sequence>MTYVTKTAAMSASGRMRGWT</sequence>
<dbReference type="AlphaFoldDB" id="A0A212L3G3"/>
<feature type="region of interest" description="Disordered" evidence="1">
    <location>
        <begin position="1"/>
        <end position="20"/>
    </location>
</feature>
<evidence type="ECO:0000256" key="1">
    <source>
        <dbReference type="SAM" id="MobiDB-lite"/>
    </source>
</evidence>
<accession>A0A212L3G3</accession>
<dbReference type="EMBL" id="FMJD01000002">
    <property type="protein sequence ID" value="SCM72007.1"/>
    <property type="molecule type" value="Genomic_DNA"/>
</dbReference>
<name>A0A212L3G3_9HYPH</name>
<proteinExistence type="predicted"/>
<evidence type="ECO:0000313" key="2">
    <source>
        <dbReference type="EMBL" id="SCM72007.1"/>
    </source>
</evidence>
<reference evidence="2" key="1">
    <citation type="submission" date="2016-08" db="EMBL/GenBank/DDBJ databases">
        <authorList>
            <person name="Seilhamer J.J."/>
        </authorList>
    </citation>
    <scope>NUCLEOTIDE SEQUENCE</scope>
    <source>
        <strain evidence="2">86</strain>
    </source>
</reference>
<gene>
    <name evidence="2" type="ORF">KL86PLE_100427</name>
</gene>
<feature type="compositionally biased region" description="Polar residues" evidence="1">
    <location>
        <begin position="1"/>
        <end position="10"/>
    </location>
</feature>
<organism evidence="2">
    <name type="scientific">uncultured Pleomorphomonas sp</name>
    <dbReference type="NCBI Taxonomy" id="442121"/>
    <lineage>
        <taxon>Bacteria</taxon>
        <taxon>Pseudomonadati</taxon>
        <taxon>Pseudomonadota</taxon>
        <taxon>Alphaproteobacteria</taxon>
        <taxon>Hyphomicrobiales</taxon>
        <taxon>Pleomorphomonadaceae</taxon>
        <taxon>Pleomorphomonas</taxon>
        <taxon>environmental samples</taxon>
    </lineage>
</organism>